<organism evidence="2 3">
    <name type="scientific">Aspergillus parasiticus</name>
    <dbReference type="NCBI Taxonomy" id="5067"/>
    <lineage>
        <taxon>Eukaryota</taxon>
        <taxon>Fungi</taxon>
        <taxon>Dikarya</taxon>
        <taxon>Ascomycota</taxon>
        <taxon>Pezizomycotina</taxon>
        <taxon>Eurotiomycetes</taxon>
        <taxon>Eurotiomycetidae</taxon>
        <taxon>Eurotiales</taxon>
        <taxon>Aspergillaceae</taxon>
        <taxon>Aspergillus</taxon>
        <taxon>Aspergillus subgen. Circumdati</taxon>
    </lineage>
</organism>
<accession>A0A5N6E3P2</accession>
<proteinExistence type="predicted"/>
<dbReference type="VEuPathDB" id="FungiDB:BDV34DRAFT_219509"/>
<gene>
    <name evidence="2" type="ORF">BDV34DRAFT_219509</name>
</gene>
<keyword evidence="3" id="KW-1185">Reference proteome</keyword>
<dbReference type="AlphaFoldDB" id="A0A5N6E3P2"/>
<name>A0A5N6E3P2_ASPPA</name>
<dbReference type="Proteomes" id="UP000326532">
    <property type="component" value="Unassembled WGS sequence"/>
</dbReference>
<evidence type="ECO:0000313" key="2">
    <source>
        <dbReference type="EMBL" id="KAB8211554.1"/>
    </source>
</evidence>
<evidence type="ECO:0000313" key="3">
    <source>
        <dbReference type="Proteomes" id="UP000326532"/>
    </source>
</evidence>
<protein>
    <submittedName>
        <fullName evidence="2">Uncharacterized protein</fullName>
    </submittedName>
</protein>
<sequence>MKSGKAELIAIAEDVWLNASVLQQLGGLPQDGISHELALLSTNDSDDEPKTSKSATRSDAGEGNKPQHRIFNASGLAVVMKLAIEYNDIFSNGNGRFGTEQLAF</sequence>
<evidence type="ECO:0000256" key="1">
    <source>
        <dbReference type="SAM" id="MobiDB-lite"/>
    </source>
</evidence>
<reference evidence="2 3" key="1">
    <citation type="submission" date="2019-04" db="EMBL/GenBank/DDBJ databases">
        <title>Fungal friends and foes A comparative genomics study of 23 Aspergillus species from section Flavi.</title>
        <authorList>
            <consortium name="DOE Joint Genome Institute"/>
            <person name="Kjaerbolling I."/>
            <person name="Vesth T.C."/>
            <person name="Frisvad J.C."/>
            <person name="Nybo J.L."/>
            <person name="Theobald S."/>
            <person name="Kildgaard S."/>
            <person name="Petersen T.I."/>
            <person name="Kuo A."/>
            <person name="Sato A."/>
            <person name="Lyhne E.K."/>
            <person name="Kogle M.E."/>
            <person name="Wiebenga A."/>
            <person name="Kun R.S."/>
            <person name="Lubbers R.J."/>
            <person name="Makela M.R."/>
            <person name="Barry K."/>
            <person name="Chovatia M."/>
            <person name="Clum A."/>
            <person name="Daum C."/>
            <person name="Haridas S."/>
            <person name="He G."/>
            <person name="LaButti K."/>
            <person name="Lipzen A."/>
            <person name="Mondo S."/>
            <person name="Pangilinan J."/>
            <person name="Riley R."/>
            <person name="Salamov A."/>
            <person name="Simmons B.A."/>
            <person name="Magnuson J.K."/>
            <person name="Henrissat B."/>
            <person name="Mortensen U.H."/>
            <person name="Larsen T.O."/>
            <person name="De vries R.P."/>
            <person name="Grigoriev I.V."/>
            <person name="Machida M."/>
            <person name="Baker S.E."/>
            <person name="Andersen M.R."/>
        </authorList>
    </citation>
    <scope>NUCLEOTIDE SEQUENCE [LARGE SCALE GENOMIC DNA]</scope>
    <source>
        <strain evidence="2 3">CBS 117618</strain>
    </source>
</reference>
<feature type="region of interest" description="Disordered" evidence="1">
    <location>
        <begin position="39"/>
        <end position="68"/>
    </location>
</feature>
<dbReference type="EMBL" id="ML734938">
    <property type="protein sequence ID" value="KAB8211554.1"/>
    <property type="molecule type" value="Genomic_DNA"/>
</dbReference>